<evidence type="ECO:0000313" key="4">
    <source>
        <dbReference type="Proteomes" id="UP000029444"/>
    </source>
</evidence>
<dbReference type="RefSeq" id="WP_035234682.1">
    <property type="nucleotide sequence ID" value="NZ_ARXV01000018.1"/>
</dbReference>
<evidence type="ECO:0000256" key="1">
    <source>
        <dbReference type="SAM" id="MobiDB-lite"/>
    </source>
</evidence>
<accession>A0A095ULF0</accession>
<dbReference type="Proteomes" id="UP000029444">
    <property type="component" value="Unassembled WGS sequence"/>
</dbReference>
<feature type="transmembrane region" description="Helical" evidence="2">
    <location>
        <begin position="61"/>
        <end position="80"/>
    </location>
</feature>
<keyword evidence="2" id="KW-0472">Membrane</keyword>
<feature type="region of interest" description="Disordered" evidence="1">
    <location>
        <begin position="136"/>
        <end position="167"/>
    </location>
</feature>
<gene>
    <name evidence="3" type="ORF">Y5S_03331</name>
</gene>
<feature type="transmembrane region" description="Helical" evidence="2">
    <location>
        <begin position="36"/>
        <end position="54"/>
    </location>
</feature>
<proteinExistence type="predicted"/>
<keyword evidence="2" id="KW-0812">Transmembrane</keyword>
<dbReference type="EMBL" id="ARXV01000018">
    <property type="protein sequence ID" value="KGD63345.1"/>
    <property type="molecule type" value="Genomic_DNA"/>
</dbReference>
<evidence type="ECO:0000313" key="3">
    <source>
        <dbReference type="EMBL" id="KGD63345.1"/>
    </source>
</evidence>
<protein>
    <submittedName>
        <fullName evidence="3">Uncharacterized protein</fullName>
    </submittedName>
</protein>
<organism evidence="3 4">
    <name type="scientific">Alcanivorax nanhaiticus</name>
    <dbReference type="NCBI Taxonomy" id="1177154"/>
    <lineage>
        <taxon>Bacteria</taxon>
        <taxon>Pseudomonadati</taxon>
        <taxon>Pseudomonadota</taxon>
        <taxon>Gammaproteobacteria</taxon>
        <taxon>Oceanospirillales</taxon>
        <taxon>Alcanivoracaceae</taxon>
        <taxon>Alcanivorax</taxon>
    </lineage>
</organism>
<feature type="compositionally biased region" description="Gly residues" evidence="1">
    <location>
        <begin position="154"/>
        <end position="164"/>
    </location>
</feature>
<feature type="transmembrane region" description="Helical" evidence="2">
    <location>
        <begin position="86"/>
        <end position="104"/>
    </location>
</feature>
<keyword evidence="4" id="KW-1185">Reference proteome</keyword>
<sequence length="180" mass="19022">MKTSRLGLKGVVKLAAFTLCGLMLLASISAFRESSLLGYALVAVPALFCGVAMFNSVRKSAWGLAFLVLGLGTLEIYLGTAKGMPISWVLGGAGFVVFLILRFVKAAAGAFHAAFPKGDLPFPKVSPMTHSFDSAFGNTRRRSSSTQTNINGSGLNGEGFNGRGGVDEIIKEDDPFGEFY</sequence>
<reference evidence="3 4" key="1">
    <citation type="submission" date="2012-09" db="EMBL/GenBank/DDBJ databases">
        <title>Genome Sequence of alkane-degrading Bacterium Alcanivorax sp. 19-m-6.</title>
        <authorList>
            <person name="Lai Q."/>
            <person name="Shao Z."/>
        </authorList>
    </citation>
    <scope>NUCLEOTIDE SEQUENCE [LARGE SCALE GENOMIC DNA]</scope>
    <source>
        <strain evidence="3 4">19-m-6</strain>
    </source>
</reference>
<keyword evidence="2" id="KW-1133">Transmembrane helix</keyword>
<feature type="transmembrane region" description="Helical" evidence="2">
    <location>
        <begin position="12"/>
        <end position="30"/>
    </location>
</feature>
<dbReference type="AlphaFoldDB" id="A0A095ULF0"/>
<evidence type="ECO:0000256" key="2">
    <source>
        <dbReference type="SAM" id="Phobius"/>
    </source>
</evidence>
<comment type="caution">
    <text evidence="3">The sequence shown here is derived from an EMBL/GenBank/DDBJ whole genome shotgun (WGS) entry which is preliminary data.</text>
</comment>
<name>A0A095ULF0_9GAMM</name>